<dbReference type="AlphaFoldDB" id="A0A1A6DU66"/>
<comment type="caution">
    <text evidence="1">The sequence shown here is derived from an EMBL/GenBank/DDBJ whole genome shotgun (WGS) entry which is preliminary data.</text>
</comment>
<reference evidence="1 2" key="1">
    <citation type="submission" date="2016-06" db="EMBL/GenBank/DDBJ databases">
        <title>Genome sequence of Tepidimonas fonticaldi PL17.</title>
        <authorList>
            <person name="Pinnaka A.K."/>
        </authorList>
    </citation>
    <scope>NUCLEOTIDE SEQUENCE [LARGE SCALE GENOMIC DNA]</scope>
    <source>
        <strain evidence="1 2">PL17</strain>
    </source>
</reference>
<dbReference type="SUPFAM" id="SSF53448">
    <property type="entry name" value="Nucleotide-diphospho-sugar transferases"/>
    <property type="match status" value="1"/>
</dbReference>
<dbReference type="InterPro" id="IPR003329">
    <property type="entry name" value="Cytidylyl_trans"/>
</dbReference>
<evidence type="ECO:0000313" key="2">
    <source>
        <dbReference type="Proteomes" id="UP000091969"/>
    </source>
</evidence>
<dbReference type="PANTHER" id="PTHR21485:SF6">
    <property type="entry name" value="N-ACYLNEURAMINATE CYTIDYLYLTRANSFERASE-RELATED"/>
    <property type="match status" value="1"/>
</dbReference>
<dbReference type="Pfam" id="PF02348">
    <property type="entry name" value="CTP_transf_3"/>
    <property type="match status" value="1"/>
</dbReference>
<dbReference type="CDD" id="cd02513">
    <property type="entry name" value="CMP-NeuAc_Synthase"/>
    <property type="match status" value="1"/>
</dbReference>
<sequence length="237" mass="25472">MADVAGGTVLALIPARGGSKGVPGKNVRQVAGKPLIAWTIEAARQAACIDRVVVSSDDAGILDVARAWGAQTPFVRPAELARDETPGIDVVLHALQQLAGVAWVVLLQPTSPLRTAQDIDAAFALCQERGASACVSVTEAATPPWWMFRMSGEGRLRSFLPEGERPQRRQDAPPLYALNGAVYVARADWLRRTRSFLTDETAAYVMPPERSIDIDTPLDLTIAACLLRERLRHGGGA</sequence>
<dbReference type="InterPro" id="IPR029044">
    <property type="entry name" value="Nucleotide-diphossugar_trans"/>
</dbReference>
<dbReference type="STRING" id="1101373.A9O67_05385"/>
<proteinExistence type="predicted"/>
<dbReference type="InterPro" id="IPR050793">
    <property type="entry name" value="CMP-NeuNAc_synthase"/>
</dbReference>
<evidence type="ECO:0000313" key="1">
    <source>
        <dbReference type="EMBL" id="OBS30462.1"/>
    </source>
</evidence>
<keyword evidence="2" id="KW-1185">Reference proteome</keyword>
<gene>
    <name evidence="1" type="ORF">A9O67_05385</name>
</gene>
<keyword evidence="1" id="KW-0808">Transferase</keyword>
<name>A0A1A6DU66_9BURK</name>
<dbReference type="EMBL" id="LZDH01000056">
    <property type="protein sequence ID" value="OBS30462.1"/>
    <property type="molecule type" value="Genomic_DNA"/>
</dbReference>
<protein>
    <submittedName>
        <fullName evidence="1">Acylneuraminate cytidylyltransferase</fullName>
    </submittedName>
</protein>
<dbReference type="GO" id="GO:0008781">
    <property type="term" value="F:N-acylneuraminate cytidylyltransferase activity"/>
    <property type="evidence" value="ECO:0007669"/>
    <property type="project" value="TreeGrafter"/>
</dbReference>
<dbReference type="PANTHER" id="PTHR21485">
    <property type="entry name" value="HAD SUPERFAMILY MEMBERS CMAS AND KDSC"/>
    <property type="match status" value="1"/>
</dbReference>
<keyword evidence="1" id="KW-0548">Nucleotidyltransferase</keyword>
<accession>A0A1A6DU66</accession>
<dbReference type="Proteomes" id="UP000091969">
    <property type="component" value="Unassembled WGS sequence"/>
</dbReference>
<organism evidence="1 2">
    <name type="scientific">Tepidimonas fonticaldi</name>
    <dbReference type="NCBI Taxonomy" id="1101373"/>
    <lineage>
        <taxon>Bacteria</taxon>
        <taxon>Pseudomonadati</taxon>
        <taxon>Pseudomonadota</taxon>
        <taxon>Betaproteobacteria</taxon>
        <taxon>Burkholderiales</taxon>
        <taxon>Tepidimonas</taxon>
    </lineage>
</organism>
<dbReference type="Gene3D" id="3.90.550.10">
    <property type="entry name" value="Spore Coat Polysaccharide Biosynthesis Protein SpsA, Chain A"/>
    <property type="match status" value="1"/>
</dbReference>
<dbReference type="OrthoDB" id="9805604at2"/>